<dbReference type="InterPro" id="IPR006076">
    <property type="entry name" value="FAD-dep_OxRdtase"/>
</dbReference>
<dbReference type="PANTHER" id="PTHR13847">
    <property type="entry name" value="SARCOSINE DEHYDROGENASE-RELATED"/>
    <property type="match status" value="1"/>
</dbReference>
<protein>
    <submittedName>
        <fullName evidence="3">FAD-dependent oxidoreductase</fullName>
    </submittedName>
</protein>
<gene>
    <name evidence="3" type="ORF">F1654_03125</name>
</gene>
<dbReference type="Pfam" id="PF01266">
    <property type="entry name" value="DAO"/>
    <property type="match status" value="1"/>
</dbReference>
<dbReference type="PANTHER" id="PTHR13847:SF289">
    <property type="entry name" value="GLYCINE OXIDASE"/>
    <property type="match status" value="1"/>
</dbReference>
<organism evidence="3 4">
    <name type="scientific">Alkalicaulis satelles</name>
    <dbReference type="NCBI Taxonomy" id="2609175"/>
    <lineage>
        <taxon>Bacteria</taxon>
        <taxon>Pseudomonadati</taxon>
        <taxon>Pseudomonadota</taxon>
        <taxon>Alphaproteobacteria</taxon>
        <taxon>Maricaulales</taxon>
        <taxon>Maricaulaceae</taxon>
        <taxon>Alkalicaulis</taxon>
    </lineage>
</organism>
<dbReference type="PROSITE" id="PS51257">
    <property type="entry name" value="PROKAR_LIPOPROTEIN"/>
    <property type="match status" value="1"/>
</dbReference>
<dbReference type="Proteomes" id="UP000325122">
    <property type="component" value="Unassembled WGS sequence"/>
</dbReference>
<accession>A0A5M6ZJK7</accession>
<comment type="caution">
    <text evidence="3">The sequence shown here is derived from an EMBL/GenBank/DDBJ whole genome shotgun (WGS) entry which is preliminary data.</text>
</comment>
<dbReference type="EMBL" id="VWOJ01000001">
    <property type="protein sequence ID" value="KAA5805002.1"/>
    <property type="molecule type" value="Genomic_DNA"/>
</dbReference>
<dbReference type="RefSeq" id="WP_150022033.1">
    <property type="nucleotide sequence ID" value="NZ_VWOJ01000001.1"/>
</dbReference>
<dbReference type="Gene3D" id="3.30.9.10">
    <property type="entry name" value="D-Amino Acid Oxidase, subunit A, domain 2"/>
    <property type="match status" value="1"/>
</dbReference>
<dbReference type="SUPFAM" id="SSF51905">
    <property type="entry name" value="FAD/NAD(P)-binding domain"/>
    <property type="match status" value="1"/>
</dbReference>
<dbReference type="GO" id="GO:0005737">
    <property type="term" value="C:cytoplasm"/>
    <property type="evidence" value="ECO:0007669"/>
    <property type="project" value="TreeGrafter"/>
</dbReference>
<keyword evidence="4" id="KW-1185">Reference proteome</keyword>
<dbReference type="SUPFAM" id="SSF54373">
    <property type="entry name" value="FAD-linked reductases, C-terminal domain"/>
    <property type="match status" value="1"/>
</dbReference>
<evidence type="ECO:0000256" key="1">
    <source>
        <dbReference type="ARBA" id="ARBA00023002"/>
    </source>
</evidence>
<dbReference type="GO" id="GO:0016491">
    <property type="term" value="F:oxidoreductase activity"/>
    <property type="evidence" value="ECO:0007669"/>
    <property type="project" value="UniProtKB-KW"/>
</dbReference>
<reference evidence="3 4" key="1">
    <citation type="submission" date="2019-09" db="EMBL/GenBank/DDBJ databases">
        <authorList>
            <person name="Kevbrin V."/>
            <person name="Grouzdev D.S."/>
        </authorList>
    </citation>
    <scope>NUCLEOTIDE SEQUENCE [LARGE SCALE GENOMIC DNA]</scope>
    <source>
        <strain evidence="3 4">G-192</strain>
    </source>
</reference>
<evidence type="ECO:0000313" key="4">
    <source>
        <dbReference type="Proteomes" id="UP000325122"/>
    </source>
</evidence>
<sequence length="382" mass="38110">MTPRSRTPSGAKARAVIAGAGAAGLACALTLARAGWSVRVMEAGEAGRGAARASGGMLAPGFETLFETDPAHPLAGAFAALAARSARLWGLWAPALSARAIGHARPGVMVPLVSEHDLDRAEAVLARADALDIAVTRLGADAARAAEPALGDVKGALVIPGDGQLDNRALGPVLIAAAQAAGAVLETEAPVAALSCHGGRAMALVTEDGRRVEADLIVLAAGTGRIAGAPEAAHMVPVKGQMIAWGPPAPCALRHVVRHPDIYLAAKPDGRIIAGATSEAGVSTLDTDADALAGLASRAGALVPSLSGRKPDEAWAGLRPRAKDAMPVIGEAAPGLIILGGGYRNGVLLAPAMAEAAAILANSGALPDWAAPFTALRPGLQG</sequence>
<evidence type="ECO:0000313" key="3">
    <source>
        <dbReference type="EMBL" id="KAA5805002.1"/>
    </source>
</evidence>
<evidence type="ECO:0000259" key="2">
    <source>
        <dbReference type="Pfam" id="PF01266"/>
    </source>
</evidence>
<proteinExistence type="predicted"/>
<dbReference type="Gene3D" id="3.50.50.60">
    <property type="entry name" value="FAD/NAD(P)-binding domain"/>
    <property type="match status" value="1"/>
</dbReference>
<dbReference type="InterPro" id="IPR036188">
    <property type="entry name" value="FAD/NAD-bd_sf"/>
</dbReference>
<keyword evidence="1" id="KW-0560">Oxidoreductase</keyword>
<name>A0A5M6ZJK7_9PROT</name>
<dbReference type="AlphaFoldDB" id="A0A5M6ZJK7"/>
<feature type="domain" description="FAD dependent oxidoreductase" evidence="2">
    <location>
        <begin position="15"/>
        <end position="358"/>
    </location>
</feature>